<evidence type="ECO:0000313" key="2">
    <source>
        <dbReference type="EMBL" id="WZC48785.1"/>
    </source>
</evidence>
<dbReference type="Gene3D" id="2.170.16.10">
    <property type="entry name" value="Hedgehog/Intein (Hint) domain"/>
    <property type="match status" value="1"/>
</dbReference>
<protein>
    <submittedName>
        <fullName evidence="2">Hint domain-containing protein</fullName>
    </submittedName>
</protein>
<dbReference type="Pfam" id="PF13403">
    <property type="entry name" value="Hint_2"/>
    <property type="match status" value="1"/>
</dbReference>
<dbReference type="Proteomes" id="UP001440612">
    <property type="component" value="Chromosome"/>
</dbReference>
<feature type="domain" description="Hedgehog/Intein (Hint)" evidence="1">
    <location>
        <begin position="170"/>
        <end position="316"/>
    </location>
</feature>
<dbReference type="InterPro" id="IPR036844">
    <property type="entry name" value="Hint_dom_sf"/>
</dbReference>
<dbReference type="EMBL" id="CP150951">
    <property type="protein sequence ID" value="WZC48785.1"/>
    <property type="molecule type" value="Genomic_DNA"/>
</dbReference>
<organism evidence="2 3">
    <name type="scientific">Yoonia phaeophyticola</name>
    <dbReference type="NCBI Taxonomy" id="3137369"/>
    <lineage>
        <taxon>Bacteria</taxon>
        <taxon>Pseudomonadati</taxon>
        <taxon>Pseudomonadota</taxon>
        <taxon>Alphaproteobacteria</taxon>
        <taxon>Rhodobacterales</taxon>
        <taxon>Paracoccaceae</taxon>
        <taxon>Yoonia</taxon>
    </lineage>
</organism>
<proteinExistence type="predicted"/>
<reference evidence="3" key="1">
    <citation type="submission" date="2024-04" db="EMBL/GenBank/DDBJ databases">
        <title>Phylogenomic analyses of a clade within the roseobacter group suggest taxonomic reassignments of species of the genera Aestuariivita, Citreicella, Loktanella, Nautella, Pelagibaca, Ruegeria, Thalassobius, Thiobacimonas and Tropicibacter, and the proposal o.</title>
        <authorList>
            <person name="Jeon C.O."/>
        </authorList>
    </citation>
    <scope>NUCLEOTIDE SEQUENCE [LARGE SCALE GENOMIC DNA]</scope>
    <source>
        <strain evidence="3">BS5-3</strain>
    </source>
</reference>
<dbReference type="SUPFAM" id="SSF51294">
    <property type="entry name" value="Hedgehog/intein (Hint) domain"/>
    <property type="match status" value="1"/>
</dbReference>
<dbReference type="InterPro" id="IPR028992">
    <property type="entry name" value="Hedgehog/Intein_dom"/>
</dbReference>
<keyword evidence="3" id="KW-1185">Reference proteome</keyword>
<name>A0ABZ2V876_9RHOB</name>
<sequence length="377" mass="39857">MAFVDVIDDYTQGATGTLTDGDGQSVGYTVTDGAQTINQAFHGDNSAKIGAQGQDTVLVTFDQPVIGASVTFQGSDVDEFYNVIIDGVVVDLADMIASGDASFANVGTTSTHTINPDGTISGGQFRDGSVGQIVFNIPITSLGAVGSSGQSPGNFDGVEIGLDDTVFDIVCFAGGTLILTPSGPQPVEALREGDLICTRDGTDKPIRWLGSRRFSAGTLGCQPHLYPVRITAGALGHGLPERDLLVSRQHRVLVSSKVAARMFGETDVLIAAIKLTALPGIYIDEEVDSITYFHILLDDHEVLFAEGTPTESLFAGPEGLKSLPAAARAELFAIFPQLADQALTRPHACLIPSGKMQRQLVDRHLRNNKPLLELFTG</sequence>
<accession>A0ABZ2V876</accession>
<dbReference type="RefSeq" id="WP_341366898.1">
    <property type="nucleotide sequence ID" value="NZ_CP150951.2"/>
</dbReference>
<evidence type="ECO:0000259" key="1">
    <source>
        <dbReference type="Pfam" id="PF13403"/>
    </source>
</evidence>
<gene>
    <name evidence="2" type="ORF">AABB29_18415</name>
</gene>
<evidence type="ECO:0000313" key="3">
    <source>
        <dbReference type="Proteomes" id="UP001440612"/>
    </source>
</evidence>